<proteinExistence type="predicted"/>
<evidence type="ECO:0000313" key="2">
    <source>
        <dbReference type="Proteomes" id="UP000215902"/>
    </source>
</evidence>
<accession>A0A267FR25</accession>
<dbReference type="EMBL" id="NIVC01000876">
    <property type="protein sequence ID" value="PAA75537.1"/>
    <property type="molecule type" value="Genomic_DNA"/>
</dbReference>
<reference evidence="1 2" key="1">
    <citation type="submission" date="2017-06" db="EMBL/GenBank/DDBJ databases">
        <title>A platform for efficient transgenesis in Macrostomum lignano, a flatworm model organism for stem cell research.</title>
        <authorList>
            <person name="Berezikov E."/>
        </authorList>
    </citation>
    <scope>NUCLEOTIDE SEQUENCE [LARGE SCALE GENOMIC DNA]</scope>
    <source>
        <strain evidence="1">DV1</strain>
        <tissue evidence="1">Whole organism</tissue>
    </source>
</reference>
<dbReference type="AlphaFoldDB" id="A0A267FR25"/>
<comment type="caution">
    <text evidence="1">The sequence shown here is derived from an EMBL/GenBank/DDBJ whole genome shotgun (WGS) entry which is preliminary data.</text>
</comment>
<keyword evidence="2" id="KW-1185">Reference proteome</keyword>
<evidence type="ECO:0000313" key="1">
    <source>
        <dbReference type="EMBL" id="PAA75537.1"/>
    </source>
</evidence>
<dbReference type="Proteomes" id="UP000215902">
    <property type="component" value="Unassembled WGS sequence"/>
</dbReference>
<sequence length="141" mass="16170">KKAMFLGKLSLQQAATGSSRRQLLFLPPLSPYDQIRTRWTRIIFIFALVPLFFQVQRVQQMDESDNSFRSLKNLSLNDRLQTHLAFSQANRNKMTFVPLEVFEGGKKFHLEIPLDDLCEKGFRKASQDCLTAVMAAADSDE</sequence>
<name>A0A267FR25_9PLAT</name>
<feature type="non-terminal residue" evidence="1">
    <location>
        <position position="1"/>
    </location>
</feature>
<gene>
    <name evidence="1" type="ORF">BOX15_Mlig009080g4</name>
</gene>
<organism evidence="1 2">
    <name type="scientific">Macrostomum lignano</name>
    <dbReference type="NCBI Taxonomy" id="282301"/>
    <lineage>
        <taxon>Eukaryota</taxon>
        <taxon>Metazoa</taxon>
        <taxon>Spiralia</taxon>
        <taxon>Lophotrochozoa</taxon>
        <taxon>Platyhelminthes</taxon>
        <taxon>Rhabditophora</taxon>
        <taxon>Macrostomorpha</taxon>
        <taxon>Macrostomida</taxon>
        <taxon>Macrostomidae</taxon>
        <taxon>Macrostomum</taxon>
    </lineage>
</organism>
<protein>
    <submittedName>
        <fullName evidence="1">Uncharacterized protein</fullName>
    </submittedName>
</protein>